<feature type="compositionally biased region" description="Basic residues" evidence="3">
    <location>
        <begin position="65"/>
        <end position="85"/>
    </location>
</feature>
<accession>A0A3L8QYB6</accession>
<dbReference type="Proteomes" id="UP000281594">
    <property type="component" value="Unassembled WGS sequence"/>
</dbReference>
<evidence type="ECO:0000256" key="2">
    <source>
        <dbReference type="ARBA" id="ARBA00023002"/>
    </source>
</evidence>
<comment type="caution">
    <text evidence="5">The sequence shown here is derived from an EMBL/GenBank/DDBJ whole genome shotgun (WGS) entry which is preliminary data.</text>
</comment>
<comment type="similarity">
    <text evidence="1">Belongs to the isocitrate and isopropylmalate dehydrogenases family.</text>
</comment>
<dbReference type="EMBL" id="QYCY01000004">
    <property type="protein sequence ID" value="RLV72318.1"/>
    <property type="molecule type" value="Genomic_DNA"/>
</dbReference>
<sequence length="117" mass="12836">MMGTVTRAATERVARVAFEPARSRRKKLTVVHKANVLKLTTGLFRTVCQEVAQASHGSAPDIAGRRRLHHRVHHRRQQGRARRRGPGLTPGSAERGAVPAGCGRDGAERHWRGGPQP</sequence>
<keyword evidence="2" id="KW-0560">Oxidoreductase</keyword>
<gene>
    <name evidence="5" type="ORF">D3C57_147365</name>
</gene>
<dbReference type="RefSeq" id="WP_243146520.1">
    <property type="nucleotide sequence ID" value="NC_022785.1"/>
</dbReference>
<evidence type="ECO:0000256" key="3">
    <source>
        <dbReference type="SAM" id="MobiDB-lite"/>
    </source>
</evidence>
<dbReference type="Pfam" id="PF00180">
    <property type="entry name" value="Iso_dh"/>
    <property type="match status" value="1"/>
</dbReference>
<proteinExistence type="inferred from homology"/>
<dbReference type="GO" id="GO:0006102">
    <property type="term" value="P:isocitrate metabolic process"/>
    <property type="evidence" value="ECO:0007669"/>
    <property type="project" value="TreeGrafter"/>
</dbReference>
<organism evidence="5 6">
    <name type="scientific">Streptomyces rapamycinicus (strain ATCC 29253 / DSM 41530 / NRRL 5491 / AYB-994)</name>
    <name type="common">Streptomyces hygroscopicus (strain ATCC 29253)</name>
    <dbReference type="NCBI Taxonomy" id="1343740"/>
    <lineage>
        <taxon>Bacteria</taxon>
        <taxon>Bacillati</taxon>
        <taxon>Actinomycetota</taxon>
        <taxon>Actinomycetes</taxon>
        <taxon>Kitasatosporales</taxon>
        <taxon>Streptomycetaceae</taxon>
        <taxon>Streptomyces</taxon>
        <taxon>Streptomyces violaceusniger group</taxon>
    </lineage>
</organism>
<dbReference type="Gene3D" id="3.40.718.10">
    <property type="entry name" value="Isopropylmalate Dehydrogenase"/>
    <property type="match status" value="1"/>
</dbReference>
<name>A0A3L8QYB6_STRRN</name>
<evidence type="ECO:0000313" key="5">
    <source>
        <dbReference type="EMBL" id="RLV72318.1"/>
    </source>
</evidence>
<dbReference type="InterPro" id="IPR024084">
    <property type="entry name" value="IsoPropMal-DH-like_dom"/>
</dbReference>
<dbReference type="AlphaFoldDB" id="A0A3L8QYB6"/>
<evidence type="ECO:0000259" key="4">
    <source>
        <dbReference type="Pfam" id="PF00180"/>
    </source>
</evidence>
<feature type="domain" description="Isopropylmalate dehydrogenase-like" evidence="4">
    <location>
        <begin position="5"/>
        <end position="53"/>
    </location>
</feature>
<evidence type="ECO:0000313" key="6">
    <source>
        <dbReference type="Proteomes" id="UP000281594"/>
    </source>
</evidence>
<dbReference type="GO" id="GO:0006099">
    <property type="term" value="P:tricarboxylic acid cycle"/>
    <property type="evidence" value="ECO:0007669"/>
    <property type="project" value="TreeGrafter"/>
</dbReference>
<evidence type="ECO:0000256" key="1">
    <source>
        <dbReference type="ARBA" id="ARBA00007769"/>
    </source>
</evidence>
<dbReference type="PANTHER" id="PTHR11835:SF34">
    <property type="entry name" value="ISOCITRATE DEHYDROGENASE [NAD] SUBUNIT ALPHA, MITOCHONDRIAL"/>
    <property type="match status" value="1"/>
</dbReference>
<dbReference type="PANTHER" id="PTHR11835">
    <property type="entry name" value="DECARBOXYLATING DEHYDROGENASES-ISOCITRATE, ISOPROPYLMALATE, TARTRATE"/>
    <property type="match status" value="1"/>
</dbReference>
<dbReference type="GO" id="GO:0004449">
    <property type="term" value="F:isocitrate dehydrogenase (NAD+) activity"/>
    <property type="evidence" value="ECO:0007669"/>
    <property type="project" value="TreeGrafter"/>
</dbReference>
<reference evidence="5 6" key="1">
    <citation type="journal article" date="2018" name="J. Biol. Chem.">
        <title>Discovery of the actinoplanic acid pathway in Streptomyces rapamycinicus reveals a genetically conserved synergism with rapamycin.</title>
        <authorList>
            <person name="Mrak P."/>
            <person name="Krastel P."/>
            <person name="Pivk Lukancic P."/>
            <person name="Tao J."/>
            <person name="Pistorius D."/>
            <person name="Moore C.M."/>
        </authorList>
    </citation>
    <scope>NUCLEOTIDE SEQUENCE [LARGE SCALE GENOMIC DNA]</scope>
    <source>
        <strain evidence="5 6">NRRL 5491</strain>
    </source>
</reference>
<dbReference type="SUPFAM" id="SSF53659">
    <property type="entry name" value="Isocitrate/Isopropylmalate dehydrogenase-like"/>
    <property type="match status" value="1"/>
</dbReference>
<protein>
    <submittedName>
        <fullName evidence="5">3-isopropylmalate dehydrogenase</fullName>
    </submittedName>
</protein>
<feature type="region of interest" description="Disordered" evidence="3">
    <location>
        <begin position="55"/>
        <end position="117"/>
    </location>
</feature>